<dbReference type="Proteomes" id="UP000829398">
    <property type="component" value="Chromosome 8"/>
</dbReference>
<evidence type="ECO:0000313" key="2">
    <source>
        <dbReference type="Proteomes" id="UP000829398"/>
    </source>
</evidence>
<evidence type="ECO:0000313" key="1">
    <source>
        <dbReference type="EMBL" id="KAH9699427.1"/>
    </source>
</evidence>
<proteinExistence type="predicted"/>
<name>A0ACB8IQR4_CITSI</name>
<comment type="caution">
    <text evidence="1">The sequence shown here is derived from an EMBL/GenBank/DDBJ whole genome shotgun (WGS) entry which is preliminary data.</text>
</comment>
<reference evidence="2" key="1">
    <citation type="journal article" date="2023" name="Hortic. Res.">
        <title>A chromosome-level phased genome enabling allele-level studies in sweet orange: a case study on citrus Huanglongbing tolerance.</title>
        <authorList>
            <person name="Wu B."/>
            <person name="Yu Q."/>
            <person name="Deng Z."/>
            <person name="Duan Y."/>
            <person name="Luo F."/>
            <person name="Gmitter F. Jr."/>
        </authorList>
    </citation>
    <scope>NUCLEOTIDE SEQUENCE [LARGE SCALE GENOMIC DNA]</scope>
    <source>
        <strain evidence="2">cv. Valencia</strain>
    </source>
</reference>
<keyword evidence="2" id="KW-1185">Reference proteome</keyword>
<protein>
    <submittedName>
        <fullName evidence="1">Serine/threonine-protein phosphatase BSL3</fullName>
    </submittedName>
</protein>
<sequence>MDVDSNMVPEADHDPAVEKENTSEESMEREQLADTEQPSGSPASTTSQSQQQPQQHQQQQTQQTPVVGPRCAPTYSVVNAVIEKKEDGPGPRCGHTLTAVAAVGEEGTPGYIGPRLILFGGATALEGNSAASGTPSSAGSAGIRMLFLIILYFFRLLVGLFKFLCLGLAGATADVHCYDVLTNKWSRITPFGEPPTPRAAHVATAVGTMVVIQGGIGPAGLSAEDLHVLDLTQQRPRWHRVVVQGPGPGPRYGHVMALVGQRYLMAIGGNDGKRPLADVWALDTAAKPYEWRKLEPEGEGPPPCMYATASARSDGLLLLCGGRDASSVPLASAYGLAKHRDGRWEWAIAPGVSPSPRYQHAAVFVNARLHVSGGALGGGRMVEDSSSVAVLDTAAGVWCDTKSVVTSPRTGRYSADAAGGDAAVELTRRCRHAAAAVGDLIFIYGGLRGGVLLDDLLVAEDLAAAETTTAASHAAAAAAASNVQSRLPGRYGFVDERTRQTIPEAAPDGSVVLGNPVAPPINGDMYTDISTENAMLQGTRRLTKGVESLVQASAAEAEAISATLAAVKARQVNGEVELPDRDRGAEATPSGKQMIKPDSAGSNSIAPAGVRLHHRAVVVAAETGGALGGMVRQLSIDQFENEGRRVSYGTPESATAARKLLDRQMSINSVPKKVIAHLLKPRGWKPPVRRQFFLDCNEIADLCDSAERIFSSEPSVLQLKAPIKIFGDLHGQFGDLMRLFDEYGSPSTAGDIAYIDYLFLGDYVDRGQHSLETITLLLALKVEYPNNVHLIRGNHEAADINALFGFRIECIERMGERDGIWAWHRINRLFNWLPLAALIEKKIICMHGGIGRSINHVEQIENLQRPITMEAGSIVLMDLLWSDPTENDSVEGLRPNARGPGLVTFGPDRVMEFCNNNDLQLIVRAHECVMDGFERFAQGHLITLFSATNYCGTANNAGAILVLGRDLVVVPKLIHPLPPAISSPETSPERHIEDTWMQELNANRPPTPTRGRPQNDRVAFM</sequence>
<organism evidence="1 2">
    <name type="scientific">Citrus sinensis</name>
    <name type="common">Sweet orange</name>
    <name type="synonym">Citrus aurantium var. sinensis</name>
    <dbReference type="NCBI Taxonomy" id="2711"/>
    <lineage>
        <taxon>Eukaryota</taxon>
        <taxon>Viridiplantae</taxon>
        <taxon>Streptophyta</taxon>
        <taxon>Embryophyta</taxon>
        <taxon>Tracheophyta</taxon>
        <taxon>Spermatophyta</taxon>
        <taxon>Magnoliopsida</taxon>
        <taxon>eudicotyledons</taxon>
        <taxon>Gunneridae</taxon>
        <taxon>Pentapetalae</taxon>
        <taxon>rosids</taxon>
        <taxon>malvids</taxon>
        <taxon>Sapindales</taxon>
        <taxon>Rutaceae</taxon>
        <taxon>Aurantioideae</taxon>
        <taxon>Citrus</taxon>
    </lineage>
</organism>
<dbReference type="EMBL" id="CM039177">
    <property type="protein sequence ID" value="KAH9699427.1"/>
    <property type="molecule type" value="Genomic_DNA"/>
</dbReference>
<accession>A0ACB8IQR4</accession>
<gene>
    <name evidence="1" type="ORF">KPL71_024339</name>
</gene>